<dbReference type="EMBL" id="CP120988">
    <property type="protein sequence ID" value="WLQ58915.1"/>
    <property type="molecule type" value="Genomic_DNA"/>
</dbReference>
<protein>
    <submittedName>
        <fullName evidence="1">Uncharacterized protein</fullName>
    </submittedName>
</protein>
<sequence length="108" mass="12228">MPHPRTVTRERMAEVRREVARMGLETDGDFAERWTTRIGAWLAGEMFSWLRAARREPVGPAPWAVDLAEQYVLRTFAAEEAERFLFDAADVVPRSAAALERLKKAGAI</sequence>
<dbReference type="Proteomes" id="UP001235744">
    <property type="component" value="Chromosome"/>
</dbReference>
<organism evidence="1 2">
    <name type="scientific">Streptomyces poriferorum</name>
    <dbReference type="NCBI Taxonomy" id="2798799"/>
    <lineage>
        <taxon>Bacteria</taxon>
        <taxon>Bacillati</taxon>
        <taxon>Actinomycetota</taxon>
        <taxon>Actinomycetes</taxon>
        <taxon>Kitasatosporales</taxon>
        <taxon>Streptomycetaceae</taxon>
        <taxon>Streptomyces</taxon>
    </lineage>
</organism>
<reference evidence="1 2" key="1">
    <citation type="submission" date="2023-03" db="EMBL/GenBank/DDBJ databases">
        <title>Isolation and description of six Streptomyces strains from soil environments, able to metabolize different microbial glucans.</title>
        <authorList>
            <person name="Widen T."/>
            <person name="Larsbrink J."/>
        </authorList>
    </citation>
    <scope>NUCLEOTIDE SEQUENCE [LARGE SCALE GENOMIC DNA]</scope>
    <source>
        <strain evidence="1 2">Alt2</strain>
    </source>
</reference>
<evidence type="ECO:0000313" key="1">
    <source>
        <dbReference type="EMBL" id="WLQ58915.1"/>
    </source>
</evidence>
<evidence type="ECO:0000313" key="2">
    <source>
        <dbReference type="Proteomes" id="UP001235744"/>
    </source>
</evidence>
<gene>
    <name evidence="1" type="ORF">P8A19_27335</name>
</gene>
<accession>A0ABY9IV65</accession>
<dbReference type="RefSeq" id="WP_306070130.1">
    <property type="nucleotide sequence ID" value="NZ_CP120988.1"/>
</dbReference>
<proteinExistence type="predicted"/>
<name>A0ABY9IV65_9ACTN</name>
<keyword evidence="2" id="KW-1185">Reference proteome</keyword>